<dbReference type="KEGG" id="tal:Thal_1199"/>
<evidence type="ECO:0000259" key="6">
    <source>
        <dbReference type="Pfam" id="PF07731"/>
    </source>
</evidence>
<evidence type="ECO:0000259" key="5">
    <source>
        <dbReference type="Pfam" id="PF00394"/>
    </source>
</evidence>
<dbReference type="PROSITE" id="PS00079">
    <property type="entry name" value="MULTICOPPER_OXIDASE1"/>
    <property type="match status" value="1"/>
</dbReference>
<evidence type="ECO:0000256" key="1">
    <source>
        <dbReference type="ARBA" id="ARBA00022723"/>
    </source>
</evidence>
<dbReference type="SUPFAM" id="SSF49503">
    <property type="entry name" value="Cupredoxins"/>
    <property type="match status" value="3"/>
</dbReference>
<feature type="region of interest" description="Disordered" evidence="4">
    <location>
        <begin position="345"/>
        <end position="376"/>
    </location>
</feature>
<dbReference type="InterPro" id="IPR011707">
    <property type="entry name" value="Cu-oxidase-like_N"/>
</dbReference>
<dbReference type="EMBL" id="CP001931">
    <property type="protein sequence ID" value="ADC89831.1"/>
    <property type="molecule type" value="Genomic_DNA"/>
</dbReference>
<evidence type="ECO:0000259" key="7">
    <source>
        <dbReference type="Pfam" id="PF07732"/>
    </source>
</evidence>
<dbReference type="PANTHER" id="PTHR11709">
    <property type="entry name" value="MULTI-COPPER OXIDASE"/>
    <property type="match status" value="1"/>
</dbReference>
<dbReference type="InterPro" id="IPR045087">
    <property type="entry name" value="Cu-oxidase_fam"/>
</dbReference>
<keyword evidence="2" id="KW-0560">Oxidoreductase</keyword>
<evidence type="ECO:0000313" key="8">
    <source>
        <dbReference type="EMBL" id="ADC89831.1"/>
    </source>
</evidence>
<dbReference type="CDD" id="cd13896">
    <property type="entry name" value="CuRO_3_CopA"/>
    <property type="match status" value="1"/>
</dbReference>
<dbReference type="Pfam" id="PF00394">
    <property type="entry name" value="Cu-oxidase"/>
    <property type="match status" value="1"/>
</dbReference>
<sequence length="561" mass="64266">MISRRELLLMGLLSPFVSYTGWSYQGARGLYVADVVQKGDKLVYQLVVRKGKVRVGDQWGEFFLPGGTVPGPLLRLKEGMWAHIVIYNETDEPISVHWHGIILPNSMDGVPYLTAPPIPPGGSFKVEFPVQQYGTYFYHSHVGLQEQAGFYGPLIIDPAEREPFSYKREYVVVLSDWTPLSPHKVMALLKKQSNYFQNNRLTLMDLLKDAQQRGLWEALAFRLMWARMRMSPTDILDVTGSTYTYLMNGHTPQENWTAIFKPGERIRLRFINASAMTYFDVRIPGLSMKVVAADGLYVEPVEVDEIRIGVAERYDVIVEPKEEKAYTIIAEAMDRSGYARGTLAPRPGMTGPLPPTRTPPVRTSHSHEHHHHHHHMDPCQDCPVHKGPYPFGPTADMVVQNPVCMLDQVGVGLEDAEHRVLTYQQLRSLQRKDFLTKDPDRVLEVHLTGNMEKFIWRMWVYDGKSWSWDPTHFIKVRRGELVRIVFVNHTMMDHPVHLHGMFMYLRNGYDEYAPAKDTINIKSGEKVCVDVLADAPGYWAFHCHLLYHMHTGMMRVLEVVG</sequence>
<evidence type="ECO:0000256" key="4">
    <source>
        <dbReference type="SAM" id="MobiDB-lite"/>
    </source>
</evidence>
<dbReference type="InterPro" id="IPR002355">
    <property type="entry name" value="Cu_oxidase_Cu_BS"/>
</dbReference>
<dbReference type="RefSeq" id="WP_012992237.1">
    <property type="nucleotide sequence ID" value="NC_013894.1"/>
</dbReference>
<gene>
    <name evidence="8" type="ordered locus">Thal_1199</name>
</gene>
<dbReference type="eggNOG" id="COG2132">
    <property type="taxonomic scope" value="Bacteria"/>
</dbReference>
<evidence type="ECO:0000256" key="2">
    <source>
        <dbReference type="ARBA" id="ARBA00023002"/>
    </source>
</evidence>
<dbReference type="Pfam" id="PF07731">
    <property type="entry name" value="Cu-oxidase_2"/>
    <property type="match status" value="1"/>
</dbReference>
<keyword evidence="1" id="KW-0479">Metal-binding</keyword>
<organism evidence="8 9">
    <name type="scientific">Thermocrinis albus (strain DSM 14484 / JCM 11386 / HI 11/12)</name>
    <dbReference type="NCBI Taxonomy" id="638303"/>
    <lineage>
        <taxon>Bacteria</taxon>
        <taxon>Pseudomonadati</taxon>
        <taxon>Aquificota</taxon>
        <taxon>Aquificia</taxon>
        <taxon>Aquificales</taxon>
        <taxon>Aquificaceae</taxon>
        <taxon>Thermocrinis</taxon>
    </lineage>
</organism>
<dbReference type="CDD" id="cd13874">
    <property type="entry name" value="CuRO_2_CopA"/>
    <property type="match status" value="1"/>
</dbReference>
<dbReference type="InterPro" id="IPR034279">
    <property type="entry name" value="CuRO_3_CopA"/>
</dbReference>
<evidence type="ECO:0000256" key="3">
    <source>
        <dbReference type="ARBA" id="ARBA00023008"/>
    </source>
</evidence>
<dbReference type="Gene3D" id="2.60.40.420">
    <property type="entry name" value="Cupredoxins - blue copper proteins"/>
    <property type="match status" value="3"/>
</dbReference>
<name>D3SM51_THEAH</name>
<accession>D3SM51</accession>
<evidence type="ECO:0000313" key="9">
    <source>
        <dbReference type="Proteomes" id="UP000002043"/>
    </source>
</evidence>
<reference evidence="9" key="1">
    <citation type="journal article" date="2010" name="Stand. Genomic Sci.">
        <title>Complete genome sequence of Thermocrinis albus type strain (HI 11/12T).</title>
        <authorList>
            <person name="Wirth R."/>
            <person name="Sikorski J."/>
            <person name="Brambilla E."/>
            <person name="Misra M."/>
            <person name="Lapidus A."/>
            <person name="Copeland A."/>
            <person name="Nolan M."/>
            <person name="Lucas S."/>
            <person name="Chen F."/>
            <person name="Tice H."/>
            <person name="Cheng J.F."/>
            <person name="Han C."/>
            <person name="Detter J.C."/>
            <person name="Tapia R."/>
            <person name="Bruce D."/>
            <person name="Goodwin L."/>
            <person name="Pitluck S."/>
            <person name="Pati A."/>
            <person name="Anderson I."/>
            <person name="Ivanova N."/>
            <person name="Mavromatis K."/>
            <person name="Mikhailova N."/>
            <person name="Chen A."/>
            <person name="Palaniappan K."/>
            <person name="Bilek Y."/>
            <person name="Hader T."/>
            <person name="Land M."/>
            <person name="Hauser L."/>
            <person name="Chang Y.J."/>
            <person name="Jeffries C.D."/>
            <person name="Tindall B.J."/>
            <person name="Rohde M."/>
            <person name="Goker M."/>
            <person name="Bristow J."/>
            <person name="Eisen J.A."/>
            <person name="Markowitz V."/>
            <person name="Hugenholtz P."/>
            <person name="Kyrpides N.C."/>
            <person name="Klenk H.P."/>
        </authorList>
    </citation>
    <scope>NUCLEOTIDE SEQUENCE [LARGE SCALE GENOMIC DNA]</scope>
    <source>
        <strain evidence="9">DSM 14484 / JCM 11386 / HI 11/12</strain>
    </source>
</reference>
<dbReference type="GO" id="GO:0005507">
    <property type="term" value="F:copper ion binding"/>
    <property type="evidence" value="ECO:0007669"/>
    <property type="project" value="InterPro"/>
</dbReference>
<protein>
    <submittedName>
        <fullName evidence="8">Copper-resistance protein, CopA family</fullName>
    </submittedName>
</protein>
<dbReference type="InterPro" id="IPR001117">
    <property type="entry name" value="Cu-oxidase_2nd"/>
</dbReference>
<dbReference type="CDD" id="cd13848">
    <property type="entry name" value="CuRO_1_CopA"/>
    <property type="match status" value="1"/>
</dbReference>
<dbReference type="Pfam" id="PF07732">
    <property type="entry name" value="Cu-oxidase_3"/>
    <property type="match status" value="1"/>
</dbReference>
<dbReference type="PANTHER" id="PTHR11709:SF394">
    <property type="entry name" value="FI03373P-RELATED"/>
    <property type="match status" value="1"/>
</dbReference>
<feature type="domain" description="Plastocyanin-like" evidence="6">
    <location>
        <begin position="439"/>
        <end position="559"/>
    </location>
</feature>
<dbReference type="InterPro" id="IPR034284">
    <property type="entry name" value="CuRO_1_CopA"/>
</dbReference>
<dbReference type="InterPro" id="IPR011706">
    <property type="entry name" value="Cu-oxidase_C"/>
</dbReference>
<keyword evidence="3" id="KW-0186">Copper</keyword>
<dbReference type="PROSITE" id="PS00080">
    <property type="entry name" value="MULTICOPPER_OXIDASE2"/>
    <property type="match status" value="1"/>
</dbReference>
<keyword evidence="9" id="KW-1185">Reference proteome</keyword>
<feature type="domain" description="Plastocyanin-like" evidence="7">
    <location>
        <begin position="61"/>
        <end position="159"/>
    </location>
</feature>
<dbReference type="InterPro" id="IPR034282">
    <property type="entry name" value="CuRO_2_CopA"/>
</dbReference>
<feature type="domain" description="Plastocyanin-like" evidence="5">
    <location>
        <begin position="238"/>
        <end position="333"/>
    </location>
</feature>
<dbReference type="GO" id="GO:0016491">
    <property type="term" value="F:oxidoreductase activity"/>
    <property type="evidence" value="ECO:0007669"/>
    <property type="project" value="UniProtKB-KW"/>
</dbReference>
<dbReference type="Proteomes" id="UP000002043">
    <property type="component" value="Chromosome"/>
</dbReference>
<dbReference type="InterPro" id="IPR008972">
    <property type="entry name" value="Cupredoxin"/>
</dbReference>
<proteinExistence type="predicted"/>
<dbReference type="STRING" id="638303.Thal_1199"/>
<dbReference type="HOGENOM" id="CLU_009100_5_2_0"/>
<dbReference type="AlphaFoldDB" id="D3SM51"/>
<dbReference type="OrthoDB" id="9757546at2"/>
<dbReference type="InterPro" id="IPR033138">
    <property type="entry name" value="Cu_oxidase_CS"/>
</dbReference>